<dbReference type="Pfam" id="PF00104">
    <property type="entry name" value="Hormone_recep"/>
    <property type="match status" value="1"/>
</dbReference>
<organism evidence="14 15">
    <name type="scientific">Strongylocentrotus purpuratus</name>
    <name type="common">Purple sea urchin</name>
    <dbReference type="NCBI Taxonomy" id="7668"/>
    <lineage>
        <taxon>Eukaryota</taxon>
        <taxon>Metazoa</taxon>
        <taxon>Echinodermata</taxon>
        <taxon>Eleutherozoa</taxon>
        <taxon>Echinozoa</taxon>
        <taxon>Echinoidea</taxon>
        <taxon>Euechinoidea</taxon>
        <taxon>Echinacea</taxon>
        <taxon>Camarodonta</taxon>
        <taxon>Echinidea</taxon>
        <taxon>Strongylocentrotidae</taxon>
        <taxon>Strongylocentrotus</taxon>
    </lineage>
</organism>
<dbReference type="KEGG" id="spu:579264"/>
<feature type="domain" description="Nuclear receptor" evidence="12">
    <location>
        <begin position="78"/>
        <end position="153"/>
    </location>
</feature>
<dbReference type="EnsemblMetazoa" id="XM_030998686">
    <property type="protein sequence ID" value="XP_030854546"/>
    <property type="gene ID" value="LOC579264"/>
</dbReference>
<proteinExistence type="inferred from homology"/>
<sequence>MASSDEGDSSAPPTPNYAQLSGYSSPVHTAVKAEYDGSPGCSSDSVCSPEPNGSLLNGIQNALLDEAAKADGDQGANPRLCAVCSDLASGYHYGIASCEACKAFFKRTIQGNLNYQCHSTSECEVNKKRRKACPACRFQKCINMGMMIDGVRPDRVRGGRQKYRRRPEETDFAPSSSARRAKHRRAAELTKHLLKIEPPVSTLGPIDPSLKDKDPAFQAMKIITDLGDRALVNVVQWAKQVPGFTELSLGDRRILLQDGWMEILLWQVIFRSIPLCEPDRIAFTKGLSMDEEQAARSGLGSLVAKALHLTRKLRDIGIDKEEYALLKCIILCNVELSRVEENTHLGELQNNLYDALHHHIMKDYPGDSRRVCHLLSTLPTLRQLSSESVDHVSRNSAEKSIPIQQLFREMLESKCD</sequence>
<keyword evidence="5 10" id="KW-0805">Transcription regulation</keyword>
<evidence type="ECO:0000256" key="7">
    <source>
        <dbReference type="ARBA" id="ARBA00023163"/>
    </source>
</evidence>
<dbReference type="SUPFAM" id="SSF57716">
    <property type="entry name" value="Glucocorticoid receptor-like (DNA-binding domain)"/>
    <property type="match status" value="1"/>
</dbReference>
<keyword evidence="7 10" id="KW-0804">Transcription</keyword>
<dbReference type="PANTHER" id="PTHR48092">
    <property type="entry name" value="KNIRPS-RELATED PROTEIN-RELATED"/>
    <property type="match status" value="1"/>
</dbReference>
<reference evidence="15" key="1">
    <citation type="submission" date="2015-02" db="EMBL/GenBank/DDBJ databases">
        <title>Genome sequencing for Strongylocentrotus purpuratus.</title>
        <authorList>
            <person name="Murali S."/>
            <person name="Liu Y."/>
            <person name="Vee V."/>
            <person name="English A."/>
            <person name="Wang M."/>
            <person name="Skinner E."/>
            <person name="Han Y."/>
            <person name="Muzny D.M."/>
            <person name="Worley K.C."/>
            <person name="Gibbs R.A."/>
        </authorList>
    </citation>
    <scope>NUCLEOTIDE SEQUENCE</scope>
</reference>
<comment type="subcellular location">
    <subcellularLocation>
        <location evidence="1 10">Nucleus</location>
    </subcellularLocation>
</comment>
<dbReference type="EnsemblMetazoa" id="XM_030998685">
    <property type="protein sequence ID" value="XP_030854545"/>
    <property type="gene ID" value="LOC579264"/>
</dbReference>
<dbReference type="PRINTS" id="PR00398">
    <property type="entry name" value="STRDHORMONER"/>
</dbReference>
<dbReference type="GO" id="GO:0004879">
    <property type="term" value="F:nuclear receptor activity"/>
    <property type="evidence" value="ECO:0000318"/>
    <property type="project" value="GO_Central"/>
</dbReference>
<dbReference type="FunFam" id="3.30.50.10:FF:000006">
    <property type="entry name" value="Nuclear receptor subfamily 5 group A member"/>
    <property type="match status" value="1"/>
</dbReference>
<dbReference type="GeneID" id="579264"/>
<evidence type="ECO:0000259" key="12">
    <source>
        <dbReference type="PROSITE" id="PS51030"/>
    </source>
</evidence>
<dbReference type="SMART" id="SM00430">
    <property type="entry name" value="HOLI"/>
    <property type="match status" value="1"/>
</dbReference>
<evidence type="ECO:0000256" key="3">
    <source>
        <dbReference type="ARBA" id="ARBA00022771"/>
    </source>
</evidence>
<feature type="region of interest" description="Disordered" evidence="11">
    <location>
        <begin position="158"/>
        <end position="181"/>
    </location>
</feature>
<evidence type="ECO:0000256" key="8">
    <source>
        <dbReference type="ARBA" id="ARBA00023170"/>
    </source>
</evidence>
<dbReference type="Gene3D" id="1.10.565.10">
    <property type="entry name" value="Retinoid X Receptor"/>
    <property type="match status" value="1"/>
</dbReference>
<evidence type="ECO:0000256" key="9">
    <source>
        <dbReference type="ARBA" id="ARBA00023242"/>
    </source>
</evidence>
<dbReference type="SUPFAM" id="SSF48508">
    <property type="entry name" value="Nuclear receptor ligand-binding domain"/>
    <property type="match status" value="1"/>
</dbReference>
<dbReference type="OrthoDB" id="5799427at2759"/>
<keyword evidence="15" id="KW-1185">Reference proteome</keyword>
<evidence type="ECO:0000256" key="6">
    <source>
        <dbReference type="ARBA" id="ARBA00023125"/>
    </source>
</evidence>
<dbReference type="FunCoup" id="A0A7M7T545">
    <property type="interactions" value="19"/>
</dbReference>
<dbReference type="GO" id="GO:0000785">
    <property type="term" value="C:chromatin"/>
    <property type="evidence" value="ECO:0000318"/>
    <property type="project" value="GO_Central"/>
</dbReference>
<evidence type="ECO:0000256" key="11">
    <source>
        <dbReference type="SAM" id="MobiDB-lite"/>
    </source>
</evidence>
<name>A0A7M7T545_STRPU</name>
<keyword evidence="9 10" id="KW-0539">Nucleus</keyword>
<accession>A0A7M7T545</accession>
<feature type="region of interest" description="Disordered" evidence="11">
    <location>
        <begin position="1"/>
        <end position="22"/>
    </location>
</feature>
<keyword evidence="8 10" id="KW-0675">Receptor</keyword>
<protein>
    <submittedName>
        <fullName evidence="14">Uncharacterized protein</fullName>
    </submittedName>
</protein>
<evidence type="ECO:0000256" key="1">
    <source>
        <dbReference type="ARBA" id="ARBA00004123"/>
    </source>
</evidence>
<reference evidence="14" key="2">
    <citation type="submission" date="2021-01" db="UniProtKB">
        <authorList>
            <consortium name="EnsemblMetazoa"/>
        </authorList>
    </citation>
    <scope>IDENTIFICATION</scope>
</reference>
<dbReference type="InterPro" id="IPR050200">
    <property type="entry name" value="Nuclear_hormone_rcpt_NR3"/>
</dbReference>
<evidence type="ECO:0000256" key="5">
    <source>
        <dbReference type="ARBA" id="ARBA00023015"/>
    </source>
</evidence>
<dbReference type="InParanoid" id="A0A7M7T545"/>
<keyword evidence="6 10" id="KW-0238">DNA-binding</keyword>
<dbReference type="GO" id="GO:0008270">
    <property type="term" value="F:zinc ion binding"/>
    <property type="evidence" value="ECO:0007669"/>
    <property type="project" value="UniProtKB-KW"/>
</dbReference>
<dbReference type="Gene3D" id="3.30.50.10">
    <property type="entry name" value="Erythroid Transcription Factor GATA-1, subunit A"/>
    <property type="match status" value="1"/>
</dbReference>
<keyword evidence="3 10" id="KW-0863">Zinc-finger</keyword>
<dbReference type="InterPro" id="IPR035500">
    <property type="entry name" value="NHR-like_dom_sf"/>
</dbReference>
<evidence type="ECO:0000313" key="14">
    <source>
        <dbReference type="EnsemblMetazoa" id="XP_030854545"/>
    </source>
</evidence>
<keyword evidence="2 10" id="KW-0479">Metal-binding</keyword>
<dbReference type="AlphaFoldDB" id="A0A7M7T545"/>
<comment type="similarity">
    <text evidence="10">Belongs to the nuclear hormone receptor family.</text>
</comment>
<dbReference type="Pfam" id="PF00105">
    <property type="entry name" value="zf-C4"/>
    <property type="match status" value="1"/>
</dbReference>
<dbReference type="PRINTS" id="PR00047">
    <property type="entry name" value="STROIDFINGER"/>
</dbReference>
<dbReference type="GO" id="GO:0005634">
    <property type="term" value="C:nucleus"/>
    <property type="evidence" value="ECO:0000318"/>
    <property type="project" value="GO_Central"/>
</dbReference>
<keyword evidence="4 10" id="KW-0862">Zinc</keyword>
<feature type="domain" description="NR LBD" evidence="13">
    <location>
        <begin position="185"/>
        <end position="414"/>
    </location>
</feature>
<dbReference type="PROSITE" id="PS00031">
    <property type="entry name" value="NUCLEAR_REC_DBD_1"/>
    <property type="match status" value="1"/>
</dbReference>
<dbReference type="InterPro" id="IPR001723">
    <property type="entry name" value="Nuclear_hrmn_rcpt"/>
</dbReference>
<dbReference type="InterPro" id="IPR013088">
    <property type="entry name" value="Znf_NHR/GATA"/>
</dbReference>
<evidence type="ECO:0000313" key="15">
    <source>
        <dbReference type="Proteomes" id="UP000007110"/>
    </source>
</evidence>
<evidence type="ECO:0000256" key="2">
    <source>
        <dbReference type="ARBA" id="ARBA00022723"/>
    </source>
</evidence>
<dbReference type="PROSITE" id="PS51030">
    <property type="entry name" value="NUCLEAR_REC_DBD_2"/>
    <property type="match status" value="1"/>
</dbReference>
<dbReference type="OMA" id="CKGGRQE"/>
<dbReference type="RefSeq" id="XP_030854545.1">
    <property type="nucleotide sequence ID" value="XM_030998685.1"/>
</dbReference>
<dbReference type="InterPro" id="IPR001628">
    <property type="entry name" value="Znf_hrmn_rcpt"/>
</dbReference>
<dbReference type="Proteomes" id="UP000007110">
    <property type="component" value="Unassembled WGS sequence"/>
</dbReference>
<dbReference type="EnsemblMetazoa" id="XM_030998684">
    <property type="protein sequence ID" value="XP_030854544"/>
    <property type="gene ID" value="LOC579264"/>
</dbReference>
<dbReference type="RefSeq" id="XP_030854544.1">
    <property type="nucleotide sequence ID" value="XM_030998684.1"/>
</dbReference>
<evidence type="ECO:0000256" key="10">
    <source>
        <dbReference type="RuleBase" id="RU004334"/>
    </source>
</evidence>
<dbReference type="GO" id="GO:0034056">
    <property type="term" value="F:estrogen response element binding"/>
    <property type="evidence" value="ECO:0000318"/>
    <property type="project" value="GO_Central"/>
</dbReference>
<dbReference type="SMART" id="SM00399">
    <property type="entry name" value="ZnF_C4"/>
    <property type="match status" value="1"/>
</dbReference>
<evidence type="ECO:0000256" key="4">
    <source>
        <dbReference type="ARBA" id="ARBA00022833"/>
    </source>
</evidence>
<dbReference type="GO" id="GO:0006357">
    <property type="term" value="P:regulation of transcription by RNA polymerase II"/>
    <property type="evidence" value="ECO:0000318"/>
    <property type="project" value="GO_Central"/>
</dbReference>
<dbReference type="PROSITE" id="PS51843">
    <property type="entry name" value="NR_LBD"/>
    <property type="match status" value="1"/>
</dbReference>
<dbReference type="RefSeq" id="XP_030854546.1">
    <property type="nucleotide sequence ID" value="XM_030998686.1"/>
</dbReference>
<evidence type="ECO:0000259" key="13">
    <source>
        <dbReference type="PROSITE" id="PS51843"/>
    </source>
</evidence>
<dbReference type="InterPro" id="IPR000536">
    <property type="entry name" value="Nucl_hrmn_rcpt_lig-bd"/>
</dbReference>